<dbReference type="InterPro" id="IPR020046">
    <property type="entry name" value="5-3_exonucl_a-hlix_arch_N"/>
</dbReference>
<dbReference type="PANTHER" id="PTHR10133:SF27">
    <property type="entry name" value="DNA POLYMERASE NU"/>
    <property type="match status" value="1"/>
</dbReference>
<dbReference type="InterPro" id="IPR001098">
    <property type="entry name" value="DNA-dir_DNA_pol_A_palm_dom"/>
</dbReference>
<dbReference type="OrthoDB" id="9806424at2"/>
<organism evidence="22 23">
    <name type="scientific">Sulfurivirga caldicuralii</name>
    <dbReference type="NCBI Taxonomy" id="364032"/>
    <lineage>
        <taxon>Bacteria</taxon>
        <taxon>Pseudomonadati</taxon>
        <taxon>Pseudomonadota</taxon>
        <taxon>Gammaproteobacteria</taxon>
        <taxon>Thiotrichales</taxon>
        <taxon>Piscirickettsiaceae</taxon>
        <taxon>Sulfurivirga</taxon>
    </lineage>
</organism>
<evidence type="ECO:0000256" key="16">
    <source>
        <dbReference type="NCBIfam" id="TIGR00593"/>
    </source>
</evidence>
<dbReference type="Gene3D" id="1.20.1060.10">
    <property type="entry name" value="Taq DNA Polymerase, Chain T, domain 4"/>
    <property type="match status" value="1"/>
</dbReference>
<dbReference type="InterPro" id="IPR008918">
    <property type="entry name" value="HhH2"/>
</dbReference>
<dbReference type="SMART" id="SM00475">
    <property type="entry name" value="53EXOc"/>
    <property type="match status" value="1"/>
</dbReference>
<dbReference type="InterPro" id="IPR012337">
    <property type="entry name" value="RNaseH-like_sf"/>
</dbReference>
<evidence type="ECO:0000256" key="1">
    <source>
        <dbReference type="ARBA" id="ARBA00007705"/>
    </source>
</evidence>
<comment type="similarity">
    <text evidence="1 17">Belongs to the DNA polymerase type-A family.</text>
</comment>
<keyword evidence="13 17" id="KW-0238">DNA-binding</keyword>
<evidence type="ECO:0000259" key="19">
    <source>
        <dbReference type="SMART" id="SM00474"/>
    </source>
</evidence>
<dbReference type="SUPFAM" id="SSF56672">
    <property type="entry name" value="DNA/RNA polymerases"/>
    <property type="match status" value="1"/>
</dbReference>
<dbReference type="SMART" id="SM00482">
    <property type="entry name" value="POLAc"/>
    <property type="match status" value="1"/>
</dbReference>
<evidence type="ECO:0000256" key="13">
    <source>
        <dbReference type="ARBA" id="ARBA00023125"/>
    </source>
</evidence>
<feature type="domain" description="DNA-directed DNA polymerase family A palm" evidence="21">
    <location>
        <begin position="664"/>
        <end position="876"/>
    </location>
</feature>
<dbReference type="FunFam" id="3.40.50.1010:FF:000001">
    <property type="entry name" value="DNA polymerase I"/>
    <property type="match status" value="1"/>
</dbReference>
<dbReference type="InterPro" id="IPR020045">
    <property type="entry name" value="DNA_polI_H3TH"/>
</dbReference>
<dbReference type="InterPro" id="IPR018320">
    <property type="entry name" value="DNA_polymerase_1"/>
</dbReference>
<dbReference type="Gene3D" id="3.30.420.10">
    <property type="entry name" value="Ribonuclease H-like superfamily/Ribonuclease H"/>
    <property type="match status" value="1"/>
</dbReference>
<dbReference type="InterPro" id="IPR029060">
    <property type="entry name" value="PIN-like_dom_sf"/>
</dbReference>
<evidence type="ECO:0000256" key="12">
    <source>
        <dbReference type="ARBA" id="ARBA00022932"/>
    </source>
</evidence>
<dbReference type="InterPro" id="IPR002562">
    <property type="entry name" value="3'-5'_exonuclease_dom"/>
</dbReference>
<dbReference type="Gene3D" id="3.30.70.370">
    <property type="match status" value="1"/>
</dbReference>
<keyword evidence="10 17" id="KW-0378">Hydrolase</keyword>
<keyword evidence="12 17" id="KW-0239">DNA-directed DNA polymerase</keyword>
<dbReference type="GO" id="GO:0006302">
    <property type="term" value="P:double-strand break repair"/>
    <property type="evidence" value="ECO:0007669"/>
    <property type="project" value="TreeGrafter"/>
</dbReference>
<evidence type="ECO:0000256" key="6">
    <source>
        <dbReference type="ARBA" id="ARBA00022695"/>
    </source>
</evidence>
<dbReference type="GO" id="GO:0003887">
    <property type="term" value="F:DNA-directed DNA polymerase activity"/>
    <property type="evidence" value="ECO:0007669"/>
    <property type="project" value="UniProtKB-UniRule"/>
</dbReference>
<evidence type="ECO:0000256" key="5">
    <source>
        <dbReference type="ARBA" id="ARBA00022679"/>
    </source>
</evidence>
<evidence type="ECO:0000256" key="18">
    <source>
        <dbReference type="SAM" id="Coils"/>
    </source>
</evidence>
<evidence type="ECO:0000259" key="20">
    <source>
        <dbReference type="SMART" id="SM00475"/>
    </source>
</evidence>
<keyword evidence="9 17" id="KW-0227">DNA damage</keyword>
<dbReference type="NCBIfam" id="NF004397">
    <property type="entry name" value="PRK05755.1"/>
    <property type="match status" value="1"/>
</dbReference>
<evidence type="ECO:0000259" key="21">
    <source>
        <dbReference type="SMART" id="SM00482"/>
    </source>
</evidence>
<name>A0A1N6HAD8_9GAMM</name>
<dbReference type="Proteomes" id="UP000198461">
    <property type="component" value="Unassembled WGS sequence"/>
</dbReference>
<dbReference type="SUPFAM" id="SSF88723">
    <property type="entry name" value="PIN domain-like"/>
    <property type="match status" value="1"/>
</dbReference>
<dbReference type="Pfam" id="PF02739">
    <property type="entry name" value="5_3_exonuc_N"/>
    <property type="match status" value="1"/>
</dbReference>
<keyword evidence="11 17" id="KW-0269">Exonuclease</keyword>
<dbReference type="InterPro" id="IPR002421">
    <property type="entry name" value="5-3_exonuclease"/>
</dbReference>
<dbReference type="RefSeq" id="WP_074201904.1">
    <property type="nucleotide sequence ID" value="NZ_FSRE01000004.1"/>
</dbReference>
<dbReference type="CDD" id="cd09898">
    <property type="entry name" value="H3TH_53EXO"/>
    <property type="match status" value="1"/>
</dbReference>
<keyword evidence="7 17" id="KW-0235">DNA replication</keyword>
<dbReference type="FunFam" id="1.10.150.20:FF:000002">
    <property type="entry name" value="DNA polymerase I"/>
    <property type="match status" value="1"/>
</dbReference>
<dbReference type="GO" id="GO:0008408">
    <property type="term" value="F:3'-5' exonuclease activity"/>
    <property type="evidence" value="ECO:0007669"/>
    <property type="project" value="UniProtKB-UniRule"/>
</dbReference>
<dbReference type="GO" id="GO:0003677">
    <property type="term" value="F:DNA binding"/>
    <property type="evidence" value="ECO:0007669"/>
    <property type="project" value="UniProtKB-UniRule"/>
</dbReference>
<dbReference type="EMBL" id="FSRE01000004">
    <property type="protein sequence ID" value="SIO16798.1"/>
    <property type="molecule type" value="Genomic_DNA"/>
</dbReference>
<evidence type="ECO:0000256" key="17">
    <source>
        <dbReference type="RuleBase" id="RU004460"/>
    </source>
</evidence>
<dbReference type="CDD" id="cd08637">
    <property type="entry name" value="DNA_pol_A_pol_I_C"/>
    <property type="match status" value="1"/>
</dbReference>
<dbReference type="GO" id="GO:0006261">
    <property type="term" value="P:DNA-templated DNA replication"/>
    <property type="evidence" value="ECO:0007669"/>
    <property type="project" value="UniProtKB-UniRule"/>
</dbReference>
<dbReference type="Gene3D" id="3.40.50.1010">
    <property type="entry name" value="5'-nuclease"/>
    <property type="match status" value="1"/>
</dbReference>
<dbReference type="SUPFAM" id="SSF47807">
    <property type="entry name" value="5' to 3' exonuclease, C-terminal subdomain"/>
    <property type="match status" value="1"/>
</dbReference>
<reference evidence="22 23" key="1">
    <citation type="submission" date="2016-11" db="EMBL/GenBank/DDBJ databases">
        <authorList>
            <person name="Jaros S."/>
            <person name="Januszkiewicz K."/>
            <person name="Wedrychowicz H."/>
        </authorList>
    </citation>
    <scope>NUCLEOTIDE SEQUENCE [LARGE SCALE GENOMIC DNA]</scope>
    <source>
        <strain evidence="22 23">DSM 17737</strain>
    </source>
</reference>
<evidence type="ECO:0000256" key="11">
    <source>
        <dbReference type="ARBA" id="ARBA00022839"/>
    </source>
</evidence>
<dbReference type="AlphaFoldDB" id="A0A1N6HAD8"/>
<dbReference type="PANTHER" id="PTHR10133">
    <property type="entry name" value="DNA POLYMERASE I"/>
    <property type="match status" value="1"/>
</dbReference>
<comment type="function">
    <text evidence="17">In addition to polymerase activity, this DNA polymerase exhibits 3'-5' and 5'-3' exonuclease activity.</text>
</comment>
<comment type="catalytic activity">
    <reaction evidence="15 17">
        <text>DNA(n) + a 2'-deoxyribonucleoside 5'-triphosphate = DNA(n+1) + diphosphate</text>
        <dbReference type="Rhea" id="RHEA:22508"/>
        <dbReference type="Rhea" id="RHEA-COMP:17339"/>
        <dbReference type="Rhea" id="RHEA-COMP:17340"/>
        <dbReference type="ChEBI" id="CHEBI:33019"/>
        <dbReference type="ChEBI" id="CHEBI:61560"/>
        <dbReference type="ChEBI" id="CHEBI:173112"/>
        <dbReference type="EC" id="2.7.7.7"/>
    </reaction>
</comment>
<feature type="coiled-coil region" evidence="18">
    <location>
        <begin position="526"/>
        <end position="553"/>
    </location>
</feature>
<dbReference type="SUPFAM" id="SSF53098">
    <property type="entry name" value="Ribonuclease H-like"/>
    <property type="match status" value="1"/>
</dbReference>
<keyword evidence="6 17" id="KW-0548">Nucleotidyltransferase</keyword>
<dbReference type="InterPro" id="IPR036397">
    <property type="entry name" value="RNaseH_sf"/>
</dbReference>
<keyword evidence="23" id="KW-1185">Reference proteome</keyword>
<accession>A0A1N6HAD8</accession>
<evidence type="ECO:0000256" key="10">
    <source>
        <dbReference type="ARBA" id="ARBA00022801"/>
    </source>
</evidence>
<evidence type="ECO:0000256" key="2">
    <source>
        <dbReference type="ARBA" id="ARBA00011541"/>
    </source>
</evidence>
<dbReference type="Pfam" id="PF00476">
    <property type="entry name" value="DNA_pol_A"/>
    <property type="match status" value="1"/>
</dbReference>
<evidence type="ECO:0000256" key="8">
    <source>
        <dbReference type="ARBA" id="ARBA00022722"/>
    </source>
</evidence>
<keyword evidence="8" id="KW-0540">Nuclease</keyword>
<dbReference type="FunFam" id="1.10.150.20:FF:000003">
    <property type="entry name" value="DNA polymerase I"/>
    <property type="match status" value="1"/>
</dbReference>
<dbReference type="STRING" id="364032.SAMN05443662_1629"/>
<dbReference type="CDD" id="cd09859">
    <property type="entry name" value="PIN_53EXO"/>
    <property type="match status" value="1"/>
</dbReference>
<evidence type="ECO:0000313" key="23">
    <source>
        <dbReference type="Proteomes" id="UP000198461"/>
    </source>
</evidence>
<dbReference type="SMART" id="SM00474">
    <property type="entry name" value="35EXOc"/>
    <property type="match status" value="1"/>
</dbReference>
<dbReference type="InterPro" id="IPR043502">
    <property type="entry name" value="DNA/RNA_pol_sf"/>
</dbReference>
<keyword evidence="18" id="KW-0175">Coiled coil</keyword>
<evidence type="ECO:0000256" key="4">
    <source>
        <dbReference type="ARBA" id="ARBA00020311"/>
    </source>
</evidence>
<protein>
    <recommendedName>
        <fullName evidence="4 16">DNA polymerase I</fullName>
        <ecNumber evidence="3 16">2.7.7.7</ecNumber>
    </recommendedName>
</protein>
<keyword evidence="14 17" id="KW-0234">DNA repair</keyword>
<sequence length="914" mass="102723">MQKPDLILVDGSSYLFRAYHALPPLTTSDGTPTGAMYGVINMVGKLLDTYQPQRIAVVFDARGKNFRHEMYEAYKANRPPMPDDLAQQIEPLHQFIRALGIPVVVIDGVEADDVIGTLATQAAREGKQVLISTGDKDMAQLVNDHITLIDTMKDQILERDGVIKKYGVAPEQMVDYLALMGDSSDNIPGVPKVGPKTAAKWLQQYGDLDALIAHADEIKGKVGENLRAHLDQLRLSRELTRIRTDLDLPIRWQDLVKQPEDDEKLLELIRRYEFNSWLNRKLAGHPLFGGSEDEKNAPAQTNTTQDVPVILDDAALNVWVKRLKKAELFAIDCETTALDPMRARLVGISFAVADDDDVEAAYLPLAHDYPGVPEQLPIDQVLETLRPLLEQAPKAGQNLKYDWHVFKNAGITLEPITHDTMLQSYVLNSTERHGLDELALKYLGHRTTHYTDVAGKGRKQINFAQVPLEQAAPYAAEDAELVLRLHKVLWPKLEQDEKLRHIYEGIEIPLEPVLARMEHTGVLLDAEQLKAYSKELAKRLKELEQQAWKLAGEEFNLNSPQQLQTILFDKLGLPVLKKTPKGQPSTAESVLQELAEQGHELPKLILEYRGLAKLKSTYTDALVKQIDPDTGRVHTSYQQAVTATGRLSSTDPNLQNIPVRTPEGRRIRQAFIAPQGSKILAADYSQIELRIMAHFSGDENLIKAFEQGLDIHRATAAEIFGVPVDEVTPEMRRHAKTVNFGLIYGMSAYGLAQQLEIDRKQAQAYIDTYFERYPGVRRYMDEIREKAKQQGYVETLMGRRLYLPDIHSKNPQVRQYAERAAINAPLQGTAADIIKTAMIRIDAWLREDLPADALYGDTRMILQVHDELVFEVPGEVTLEHPIARTIRETMESAMTLRVPLVADVGIGPNWEAAH</sequence>
<dbReference type="EC" id="2.7.7.7" evidence="3 16"/>
<feature type="domain" description="5'-3' exonuclease" evidence="20">
    <location>
        <begin position="2"/>
        <end position="258"/>
    </location>
</feature>
<dbReference type="PRINTS" id="PR00868">
    <property type="entry name" value="DNAPOLI"/>
</dbReference>
<evidence type="ECO:0000256" key="9">
    <source>
        <dbReference type="ARBA" id="ARBA00022763"/>
    </source>
</evidence>
<dbReference type="InterPro" id="IPR002298">
    <property type="entry name" value="DNA_polymerase_A"/>
</dbReference>
<dbReference type="Pfam" id="PF01367">
    <property type="entry name" value="5_3_exonuc"/>
    <property type="match status" value="1"/>
</dbReference>
<feature type="domain" description="3'-5' exonuclease" evidence="19">
    <location>
        <begin position="307"/>
        <end position="494"/>
    </location>
</feature>
<dbReference type="NCBIfam" id="TIGR00593">
    <property type="entry name" value="pola"/>
    <property type="match status" value="1"/>
</dbReference>
<dbReference type="Gene3D" id="1.10.150.20">
    <property type="entry name" value="5' to 3' exonuclease, C-terminal subdomain"/>
    <property type="match status" value="2"/>
</dbReference>
<keyword evidence="5 17" id="KW-0808">Transferase</keyword>
<dbReference type="GO" id="GO:0008409">
    <property type="term" value="F:5'-3' exonuclease activity"/>
    <property type="evidence" value="ECO:0007669"/>
    <property type="project" value="UniProtKB-UniRule"/>
</dbReference>
<evidence type="ECO:0000313" key="22">
    <source>
        <dbReference type="EMBL" id="SIO16798.1"/>
    </source>
</evidence>
<evidence type="ECO:0000256" key="15">
    <source>
        <dbReference type="ARBA" id="ARBA00049244"/>
    </source>
</evidence>
<dbReference type="SMART" id="SM00279">
    <property type="entry name" value="HhH2"/>
    <property type="match status" value="1"/>
</dbReference>
<comment type="subunit">
    <text evidence="2">Single-chain monomer with multiple functions.</text>
</comment>
<evidence type="ECO:0000256" key="3">
    <source>
        <dbReference type="ARBA" id="ARBA00012417"/>
    </source>
</evidence>
<evidence type="ECO:0000256" key="14">
    <source>
        <dbReference type="ARBA" id="ARBA00023204"/>
    </source>
</evidence>
<dbReference type="PROSITE" id="PS00447">
    <property type="entry name" value="DNA_POLYMERASE_A"/>
    <property type="match status" value="1"/>
</dbReference>
<dbReference type="InterPro" id="IPR036279">
    <property type="entry name" value="5-3_exonuclease_C_sf"/>
</dbReference>
<dbReference type="CDD" id="cd06139">
    <property type="entry name" value="DNA_polA_I_Ecoli_like_exo"/>
    <property type="match status" value="1"/>
</dbReference>
<proteinExistence type="inferred from homology"/>
<dbReference type="InterPro" id="IPR019760">
    <property type="entry name" value="DNA-dir_DNA_pol_A_CS"/>
</dbReference>
<dbReference type="FunFam" id="3.30.420.10:FF:000026">
    <property type="entry name" value="DNA polymerase I"/>
    <property type="match status" value="1"/>
</dbReference>
<dbReference type="Pfam" id="PF01612">
    <property type="entry name" value="DNA_pol_A_exo1"/>
    <property type="match status" value="1"/>
</dbReference>
<gene>
    <name evidence="17" type="primary">polA</name>
    <name evidence="22" type="ORF">SAMN05443662_1629</name>
</gene>
<evidence type="ECO:0000256" key="7">
    <source>
        <dbReference type="ARBA" id="ARBA00022705"/>
    </source>
</evidence>
<dbReference type="FunFam" id="1.20.1060.10:FF:000001">
    <property type="entry name" value="DNA polymerase I"/>
    <property type="match status" value="1"/>
</dbReference>